<dbReference type="SMART" id="SM00891">
    <property type="entry name" value="ERCC4"/>
    <property type="match status" value="1"/>
</dbReference>
<evidence type="ECO:0000259" key="2">
    <source>
        <dbReference type="SMART" id="SM00891"/>
    </source>
</evidence>
<dbReference type="AlphaFoldDB" id="A0A6C0J3H6"/>
<organism evidence="3">
    <name type="scientific">viral metagenome</name>
    <dbReference type="NCBI Taxonomy" id="1070528"/>
    <lineage>
        <taxon>unclassified sequences</taxon>
        <taxon>metagenomes</taxon>
        <taxon>organismal metagenomes</taxon>
    </lineage>
</organism>
<dbReference type="CDD" id="cd20074">
    <property type="entry name" value="XPF_nuclease_Mus81"/>
    <property type="match status" value="1"/>
</dbReference>
<dbReference type="GO" id="GO:0000727">
    <property type="term" value="P:double-strand break repair via break-induced replication"/>
    <property type="evidence" value="ECO:0007669"/>
    <property type="project" value="TreeGrafter"/>
</dbReference>
<keyword evidence="1" id="KW-0378">Hydrolase</keyword>
<name>A0A6C0J3H6_9ZZZZ</name>
<dbReference type="GO" id="GO:0000712">
    <property type="term" value="P:resolution of meiotic recombination intermediates"/>
    <property type="evidence" value="ECO:0007669"/>
    <property type="project" value="TreeGrafter"/>
</dbReference>
<reference evidence="3" key="1">
    <citation type="journal article" date="2020" name="Nature">
        <title>Giant virus diversity and host interactions through global metagenomics.</title>
        <authorList>
            <person name="Schulz F."/>
            <person name="Roux S."/>
            <person name="Paez-Espino D."/>
            <person name="Jungbluth S."/>
            <person name="Walsh D.A."/>
            <person name="Denef V.J."/>
            <person name="McMahon K.D."/>
            <person name="Konstantinidis K.T."/>
            <person name="Eloe-Fadrosh E.A."/>
            <person name="Kyrpides N.C."/>
            <person name="Woyke T."/>
        </authorList>
    </citation>
    <scope>NUCLEOTIDE SEQUENCE</scope>
    <source>
        <strain evidence="3">GVMAG-M-3300025699-48</strain>
    </source>
</reference>
<proteinExistence type="predicted"/>
<sequence length="305" mass="34940">MLSLLLYCREPIMKIIIDERETALFEQCETLIRNSHTPSYIQLSKDVLNLGDILLKTDEDKDVLLIERKTYPDLLSSIKDGRYEEQSYRLANASGFPPHSIFYLIEGVNSQLYSSLEKKIAFSAITTLQFFKGFSVHRTSSIKDSAEWLLYLSEKIERNFIKGVVPYYLTHPFLKLFKHDREPESSESTLDGNCQENENIFNTELTNKLKPADYCNVVKKVKKDNVTPGNIGEIILCQIPGISSITAIAIMKHFDNFPDFINKITNNIQCIENLTMETNGKVRKISKKAIESIQTFLLNQEPITP</sequence>
<dbReference type="GO" id="GO:0048476">
    <property type="term" value="C:Holliday junction resolvase complex"/>
    <property type="evidence" value="ECO:0007669"/>
    <property type="project" value="TreeGrafter"/>
</dbReference>
<dbReference type="GO" id="GO:0006308">
    <property type="term" value="P:DNA catabolic process"/>
    <property type="evidence" value="ECO:0007669"/>
    <property type="project" value="InterPro"/>
</dbReference>
<dbReference type="EMBL" id="MN740307">
    <property type="protein sequence ID" value="QHT99409.1"/>
    <property type="molecule type" value="Genomic_DNA"/>
</dbReference>
<dbReference type="InterPro" id="IPR033309">
    <property type="entry name" value="Mus81"/>
</dbReference>
<dbReference type="PANTHER" id="PTHR13451:SF0">
    <property type="entry name" value="CROSSOVER JUNCTION ENDONUCLEASE MUS81"/>
    <property type="match status" value="1"/>
</dbReference>
<dbReference type="PANTHER" id="PTHR13451">
    <property type="entry name" value="CLASS II CROSSOVER JUNCTION ENDONUCLEASE MUS81"/>
    <property type="match status" value="1"/>
</dbReference>
<dbReference type="GO" id="GO:0008821">
    <property type="term" value="F:crossover junction DNA endonuclease activity"/>
    <property type="evidence" value="ECO:0007669"/>
    <property type="project" value="InterPro"/>
</dbReference>
<evidence type="ECO:0000256" key="1">
    <source>
        <dbReference type="ARBA" id="ARBA00022801"/>
    </source>
</evidence>
<protein>
    <recommendedName>
        <fullName evidence="2">ERCC4 domain-containing protein</fullName>
    </recommendedName>
</protein>
<dbReference type="Pfam" id="PF02732">
    <property type="entry name" value="ERCC4"/>
    <property type="match status" value="1"/>
</dbReference>
<dbReference type="InterPro" id="IPR047416">
    <property type="entry name" value="XPF_nuclease_Mus81"/>
</dbReference>
<dbReference type="InterPro" id="IPR011335">
    <property type="entry name" value="Restrct_endonuc-II-like"/>
</dbReference>
<dbReference type="GO" id="GO:0031573">
    <property type="term" value="P:mitotic intra-S DNA damage checkpoint signaling"/>
    <property type="evidence" value="ECO:0007669"/>
    <property type="project" value="TreeGrafter"/>
</dbReference>
<accession>A0A6C0J3H6</accession>
<dbReference type="InterPro" id="IPR006166">
    <property type="entry name" value="ERCC4_domain"/>
</dbReference>
<dbReference type="SUPFAM" id="SSF52980">
    <property type="entry name" value="Restriction endonuclease-like"/>
    <property type="match status" value="1"/>
</dbReference>
<evidence type="ECO:0000313" key="3">
    <source>
        <dbReference type="EMBL" id="QHT99409.1"/>
    </source>
</evidence>
<feature type="domain" description="ERCC4" evidence="2">
    <location>
        <begin position="14"/>
        <end position="109"/>
    </location>
</feature>
<dbReference type="GO" id="GO:0048257">
    <property type="term" value="F:3'-flap endonuclease activity"/>
    <property type="evidence" value="ECO:0007669"/>
    <property type="project" value="TreeGrafter"/>
</dbReference>
<dbReference type="GO" id="GO:0003677">
    <property type="term" value="F:DNA binding"/>
    <property type="evidence" value="ECO:0007669"/>
    <property type="project" value="InterPro"/>
</dbReference>
<dbReference type="GO" id="GO:0005634">
    <property type="term" value="C:nucleus"/>
    <property type="evidence" value="ECO:0007669"/>
    <property type="project" value="TreeGrafter"/>
</dbReference>
<dbReference type="Gene3D" id="3.40.50.10130">
    <property type="match status" value="1"/>
</dbReference>